<organism evidence="10 11">
    <name type="scientific">Streptomyces lienomycini</name>
    <dbReference type="NCBI Taxonomy" id="284035"/>
    <lineage>
        <taxon>Bacteria</taxon>
        <taxon>Bacillati</taxon>
        <taxon>Actinomycetota</taxon>
        <taxon>Actinomycetes</taxon>
        <taxon>Kitasatosporales</taxon>
        <taxon>Streptomycetaceae</taxon>
        <taxon>Streptomyces</taxon>
    </lineage>
</organism>
<feature type="compositionally biased region" description="Gly residues" evidence="7">
    <location>
        <begin position="732"/>
        <end position="745"/>
    </location>
</feature>
<reference evidence="11" key="1">
    <citation type="journal article" date="2019" name="Int. J. Syst. Evol. Microbiol.">
        <title>The Global Catalogue of Microorganisms (GCM) 10K type strain sequencing project: providing services to taxonomists for standard genome sequencing and annotation.</title>
        <authorList>
            <consortium name="The Broad Institute Genomics Platform"/>
            <consortium name="The Broad Institute Genome Sequencing Center for Infectious Disease"/>
            <person name="Wu L."/>
            <person name="Ma J."/>
        </authorList>
    </citation>
    <scope>NUCLEOTIDE SEQUENCE [LARGE SCALE GENOMIC DNA]</scope>
    <source>
        <strain evidence="11">CGMCC 4.1542</strain>
    </source>
</reference>
<dbReference type="Gene3D" id="1.10.1200.10">
    <property type="entry name" value="ACP-like"/>
    <property type="match status" value="3"/>
</dbReference>
<accession>A0ABV9WTM8</accession>
<dbReference type="InterPro" id="IPR013968">
    <property type="entry name" value="PKS_KR"/>
</dbReference>
<name>A0ABV9WTM8_9ACTN</name>
<feature type="active site" description="Proton acceptor; for dehydratase activity" evidence="6">
    <location>
        <position position="1373"/>
    </location>
</feature>
<evidence type="ECO:0000256" key="3">
    <source>
        <dbReference type="ARBA" id="ARBA00022553"/>
    </source>
</evidence>
<dbReference type="Gene3D" id="3.40.366.10">
    <property type="entry name" value="Malonyl-Coenzyme A Acyl Carrier Protein, domain 2"/>
    <property type="match status" value="1"/>
</dbReference>
<dbReference type="SMART" id="SM00822">
    <property type="entry name" value="PKS_KR"/>
    <property type="match status" value="1"/>
</dbReference>
<dbReference type="PANTHER" id="PTHR43775:SF37">
    <property type="entry name" value="SI:DKEY-61P9.11"/>
    <property type="match status" value="1"/>
</dbReference>
<keyword evidence="4" id="KW-0808">Transferase</keyword>
<dbReference type="PROSITE" id="PS50075">
    <property type="entry name" value="CARRIER"/>
    <property type="match status" value="2"/>
</dbReference>
<feature type="region of interest" description="Disordered" evidence="7">
    <location>
        <begin position="477"/>
        <end position="521"/>
    </location>
</feature>
<dbReference type="InterPro" id="IPR020807">
    <property type="entry name" value="PKS_DH"/>
</dbReference>
<dbReference type="InterPro" id="IPR014043">
    <property type="entry name" value="Acyl_transferase_dom"/>
</dbReference>
<dbReference type="SUPFAM" id="SSF55048">
    <property type="entry name" value="Probable ACP-binding domain of malonyl-CoA ACP transacylase"/>
    <property type="match status" value="1"/>
</dbReference>
<dbReference type="PANTHER" id="PTHR43775">
    <property type="entry name" value="FATTY ACID SYNTHASE"/>
    <property type="match status" value="1"/>
</dbReference>
<keyword evidence="5" id="KW-0045">Antibiotic biosynthesis</keyword>
<dbReference type="EMBL" id="JBHSJO010000001">
    <property type="protein sequence ID" value="MFC5016044.1"/>
    <property type="molecule type" value="Genomic_DNA"/>
</dbReference>
<keyword evidence="11" id="KW-1185">Reference proteome</keyword>
<dbReference type="SUPFAM" id="SSF47336">
    <property type="entry name" value="ACP-like"/>
    <property type="match status" value="2"/>
</dbReference>
<feature type="region of interest" description="Disordered" evidence="7">
    <location>
        <begin position="728"/>
        <end position="760"/>
    </location>
</feature>
<dbReference type="InterPro" id="IPR016035">
    <property type="entry name" value="Acyl_Trfase/lysoPLipase"/>
</dbReference>
<dbReference type="InterPro" id="IPR049551">
    <property type="entry name" value="PKS_DH_C"/>
</dbReference>
<feature type="region of interest" description="C-terminal hotdog fold" evidence="6">
    <location>
        <begin position="1506"/>
        <end position="1660"/>
    </location>
</feature>
<dbReference type="InterPro" id="IPR036291">
    <property type="entry name" value="NAD(P)-bd_dom_sf"/>
</dbReference>
<evidence type="ECO:0000256" key="5">
    <source>
        <dbReference type="ARBA" id="ARBA00023194"/>
    </source>
</evidence>
<evidence type="ECO:0000313" key="10">
    <source>
        <dbReference type="EMBL" id="MFC5016044.1"/>
    </source>
</evidence>
<dbReference type="PROSITE" id="PS52019">
    <property type="entry name" value="PKS_MFAS_DH"/>
    <property type="match status" value="1"/>
</dbReference>
<dbReference type="InterPro" id="IPR050091">
    <property type="entry name" value="PKS_NRPS_Biosynth_Enz"/>
</dbReference>
<dbReference type="InterPro" id="IPR049900">
    <property type="entry name" value="PKS_mFAS_DH"/>
</dbReference>
<dbReference type="Gene3D" id="3.10.129.110">
    <property type="entry name" value="Polyketide synthase dehydratase"/>
    <property type="match status" value="1"/>
</dbReference>
<dbReference type="SUPFAM" id="SSF51735">
    <property type="entry name" value="NAD(P)-binding Rossmann-fold domains"/>
    <property type="match status" value="2"/>
</dbReference>
<dbReference type="InterPro" id="IPR016036">
    <property type="entry name" value="Malonyl_transacylase_ACP-bd"/>
</dbReference>
<dbReference type="Proteomes" id="UP001595855">
    <property type="component" value="Unassembled WGS sequence"/>
</dbReference>
<feature type="region of interest" description="Disordered" evidence="7">
    <location>
        <begin position="371"/>
        <end position="394"/>
    </location>
</feature>
<dbReference type="InterPro" id="IPR009081">
    <property type="entry name" value="PP-bd_ACP"/>
</dbReference>
<dbReference type="InterPro" id="IPR057326">
    <property type="entry name" value="KR_dom"/>
</dbReference>
<sequence>MTITQTEALAARKATAAGRRALQAQGVYLGTTGADLRTAFLFPGHGAQYPDMFADLAAENPVAARTFERIDEIYRSLAGHTLTSRMFGFGGNDPAKELQDPVVMQPAIFAGSMVVHRVLESQGITADTYIGHSLGEISALVAAGALSLEDGVRAVYGRGLAVKVVPEDRRGGMLSLHTDSDRSREQLARLLLLLRGGQNGYLVRSLVNSPDQTVLSGDSAAIDRAAELCRERGIKATRLRVSHGFHSDLLTDAVPHLERTLAALDWRAPRAPVLSTVIGDYYTEQDVPDLPLLLARQLVTPFSFQDLVGRLHADGLNSFVEVGPKSILSGLTERILADADGDVLVTPTNIQSLGGVESMRRFTAFAEVHELTGRGGPQPDAAPREPAGDGAPDPVHLREELLQVVARTTGYPVRLLDPAQLMGASLGLSPRVREELAAALAAHLGLADTVVPTESDAPLGHLLDRLVDASRGVSAPAATARETAAAPDTPAQATPAAAPVPDAPVASAAGAPEAPESVEPAGPAVVTAEVLAEAERVVWEVAEAKTGYPADLLEADLDLEADLGIDSVRQAEILGEVREVLDLPVVEDVDTASLNTLHRIAEFVAGLRAATLPAPVASAAGAPEAPESPASVEPVGPVGPAVVTAEVLAEAERVVWEVAEAKTGYPADLLEADLDLEADLGIDSVRQAEILGEVREVLDLPVVEDVDTASLNTLHRIAEFVAGLQAATGRSPRGGGASDPGGGDGGSDDSHIPGAAPARPVLPPVLERTVDRIAGRYVPLAVESPLDHPGARPFPLDGKAVVVITGRDTALAREVLPRLAERGAHPCVVAPEGAPLPDDWPTARADFTDHDSLARALDSAREGREVQVVVNLHPYGGGPDPVAATTSFDRPADEWSAVSDEHFTVNLLAAKAYFADLTRAGADGAWFAATAVGGVFGLEADGAMDPLGGLTAGFAKSLDLELPDTRVKVVDFTEGDAPTAAGLLLAELGTDAEPTVEVGHLRGLRKIVQVLPHEIGTHERQRPLSLEPGSVVVFSGGSRGITYACARELAHLDGVRVVVLGRTRPAEGTEDWMALDDEGFAALGRSWFPQAKKKNPAITPVEAKKQFGALANARELYRNIQELHAVNPLCVYEVCDVSDGDQVAATIGALRERYGRIDGVVHAAGLDSVAAVPKKALDHARHVVRVKADGAHHLWHAVKHDDLKFFGFFGSFLGRFGMDGQVDYTAGADLVSKLSALLSRRNPGLRVFTLCWTGWADVGMAATEAVRRVQEQGRGLRYLSVEEGVQHFAREVFQGGDDPEVLVFGEIGKNSYGGQDASMDAARTGVGVPVGPDGSVRDRIALPLLDTVSEVTGVRVRAAKRLDPRADRYLDDHRVKGAGTYPGVLHIEGHVQAAGLLVPEHTVVAAENVEFLKFVKHLPNFPTRLAFEAEAEAEAEAAAAAPSGAEAERDEGTRRIRAEIRSDLVTADGRVLETGRLHSRGTYLFARRPADPPPPDPGLAALVEESAKLDIDRFYARAARQITFGPRFRQVRRIGFVGDVEAGRTVSEIVVDAGRGLFSSVSTPRLRTLPLVIDNAWRSTLLWAYHHLGSHVVPVSIAAMRFYRVPLPGETVHSDSTVAADPGGKPGDLRVGTVIRDAAGHALCEIRDLVVTQVGRDEGDTRLLD</sequence>
<dbReference type="SUPFAM" id="SSF52151">
    <property type="entry name" value="FabD/lysophospholipase-like"/>
    <property type="match status" value="1"/>
</dbReference>
<evidence type="ECO:0000259" key="9">
    <source>
        <dbReference type="PROSITE" id="PS52019"/>
    </source>
</evidence>
<keyword evidence="2" id="KW-0596">Phosphopantetheine</keyword>
<evidence type="ECO:0000256" key="7">
    <source>
        <dbReference type="SAM" id="MobiDB-lite"/>
    </source>
</evidence>
<comment type="pathway">
    <text evidence="1">Antibiotic biosynthesis.</text>
</comment>
<evidence type="ECO:0000259" key="8">
    <source>
        <dbReference type="PROSITE" id="PS50075"/>
    </source>
</evidence>
<dbReference type="Pfam" id="PF14765">
    <property type="entry name" value="PS-DH"/>
    <property type="match status" value="1"/>
</dbReference>
<feature type="domain" description="Carrier" evidence="8">
    <location>
        <begin position="646"/>
        <end position="725"/>
    </location>
</feature>
<dbReference type="InterPro" id="IPR001227">
    <property type="entry name" value="Ac_transferase_dom_sf"/>
</dbReference>
<dbReference type="RefSeq" id="WP_271319867.1">
    <property type="nucleotide sequence ID" value="NZ_BAAATN010000004.1"/>
</dbReference>
<dbReference type="InterPro" id="IPR006162">
    <property type="entry name" value="Ppantetheine_attach_site"/>
</dbReference>
<feature type="domain" description="PKS/mFAS DH" evidence="9">
    <location>
        <begin position="1337"/>
        <end position="1660"/>
    </location>
</feature>
<dbReference type="PROSITE" id="PS00012">
    <property type="entry name" value="PHOSPHOPANTETHEINE"/>
    <property type="match status" value="2"/>
</dbReference>
<dbReference type="InterPro" id="IPR042104">
    <property type="entry name" value="PKS_dehydratase_sf"/>
</dbReference>
<dbReference type="SMART" id="SM00826">
    <property type="entry name" value="PKS_DH"/>
    <property type="match status" value="1"/>
</dbReference>
<dbReference type="Gene3D" id="3.40.50.720">
    <property type="entry name" value="NAD(P)-binding Rossmann-like Domain"/>
    <property type="match status" value="2"/>
</dbReference>
<feature type="domain" description="Carrier" evidence="8">
    <location>
        <begin position="529"/>
        <end position="608"/>
    </location>
</feature>
<keyword evidence="3" id="KW-0597">Phosphoprotein</keyword>
<gene>
    <name evidence="10" type="ORF">ACFPRC_14250</name>
</gene>
<protein>
    <submittedName>
        <fullName evidence="10">SDR family oxidoreductase</fullName>
    </submittedName>
</protein>
<dbReference type="InterPro" id="IPR036736">
    <property type="entry name" value="ACP-like_sf"/>
</dbReference>
<evidence type="ECO:0000256" key="2">
    <source>
        <dbReference type="ARBA" id="ARBA00022450"/>
    </source>
</evidence>
<feature type="active site" description="Proton donor; for dehydratase activity" evidence="6">
    <location>
        <position position="1574"/>
    </location>
</feature>
<dbReference type="Pfam" id="PF08659">
    <property type="entry name" value="KR"/>
    <property type="match status" value="1"/>
</dbReference>
<evidence type="ECO:0000313" key="11">
    <source>
        <dbReference type="Proteomes" id="UP001595855"/>
    </source>
</evidence>
<evidence type="ECO:0000256" key="4">
    <source>
        <dbReference type="ARBA" id="ARBA00022679"/>
    </source>
</evidence>
<dbReference type="Pfam" id="PF00698">
    <property type="entry name" value="Acyl_transf_1"/>
    <property type="match status" value="1"/>
</dbReference>
<comment type="caution">
    <text evidence="10">The sequence shown here is derived from an EMBL/GenBank/DDBJ whole genome shotgun (WGS) entry which is preliminary data.</text>
</comment>
<evidence type="ECO:0000256" key="6">
    <source>
        <dbReference type="PROSITE-ProRule" id="PRU01363"/>
    </source>
</evidence>
<feature type="region of interest" description="N-terminal hotdog fold" evidence="6">
    <location>
        <begin position="1337"/>
        <end position="1490"/>
    </location>
</feature>
<dbReference type="SMART" id="SM00827">
    <property type="entry name" value="PKS_AT"/>
    <property type="match status" value="1"/>
</dbReference>
<evidence type="ECO:0000256" key="1">
    <source>
        <dbReference type="ARBA" id="ARBA00004792"/>
    </source>
</evidence>
<proteinExistence type="predicted"/>